<comment type="caution">
    <text evidence="1">The sequence shown here is derived from an EMBL/GenBank/DDBJ whole genome shotgun (WGS) entry which is preliminary data.</text>
</comment>
<protein>
    <submittedName>
        <fullName evidence="1">Zinc finger protein 720</fullName>
    </submittedName>
</protein>
<accession>A0A7J8CNY6</accession>
<evidence type="ECO:0000313" key="2">
    <source>
        <dbReference type="Proteomes" id="UP000593571"/>
    </source>
</evidence>
<name>A0A7J8CNY6_ROUAE</name>
<gene>
    <name evidence="1" type="ORF">HJG63_021262</name>
</gene>
<keyword evidence="2" id="KW-1185">Reference proteome</keyword>
<dbReference type="AlphaFoldDB" id="A0A7J8CNY6"/>
<dbReference type="Proteomes" id="UP000593571">
    <property type="component" value="Unassembled WGS sequence"/>
</dbReference>
<reference evidence="1 2" key="1">
    <citation type="journal article" date="2020" name="Nature">
        <title>Six reference-quality genomes reveal evolution of bat adaptations.</title>
        <authorList>
            <person name="Jebb D."/>
            <person name="Huang Z."/>
            <person name="Pippel M."/>
            <person name="Hughes G.M."/>
            <person name="Lavrichenko K."/>
            <person name="Devanna P."/>
            <person name="Winkler S."/>
            <person name="Jermiin L.S."/>
            <person name="Skirmuntt E.C."/>
            <person name="Katzourakis A."/>
            <person name="Burkitt-Gray L."/>
            <person name="Ray D.A."/>
            <person name="Sullivan K.A.M."/>
            <person name="Roscito J.G."/>
            <person name="Kirilenko B.M."/>
            <person name="Davalos L.M."/>
            <person name="Corthals A.P."/>
            <person name="Power M.L."/>
            <person name="Jones G."/>
            <person name="Ransome R.D."/>
            <person name="Dechmann D.K.N."/>
            <person name="Locatelli A.G."/>
            <person name="Puechmaille S.J."/>
            <person name="Fedrigo O."/>
            <person name="Jarvis E.D."/>
            <person name="Hiller M."/>
            <person name="Vernes S.C."/>
            <person name="Myers E.W."/>
            <person name="Teeling E.C."/>
        </authorList>
    </citation>
    <scope>NUCLEOTIDE SEQUENCE [LARGE SCALE GENOMIC DNA]</scope>
    <source>
        <strain evidence="1">MRouAeg1</strain>
        <tissue evidence="1">Muscle</tissue>
    </source>
</reference>
<dbReference type="EMBL" id="JACASE010000014">
    <property type="protein sequence ID" value="KAF6412546.1"/>
    <property type="molecule type" value="Genomic_DNA"/>
</dbReference>
<evidence type="ECO:0000313" key="1">
    <source>
        <dbReference type="EMBL" id="KAF6412546.1"/>
    </source>
</evidence>
<organism evidence="1 2">
    <name type="scientific">Rousettus aegyptiacus</name>
    <name type="common">Egyptian fruit bat</name>
    <name type="synonym">Pteropus aegyptiacus</name>
    <dbReference type="NCBI Taxonomy" id="9407"/>
    <lineage>
        <taxon>Eukaryota</taxon>
        <taxon>Metazoa</taxon>
        <taxon>Chordata</taxon>
        <taxon>Craniata</taxon>
        <taxon>Vertebrata</taxon>
        <taxon>Euteleostomi</taxon>
        <taxon>Mammalia</taxon>
        <taxon>Eutheria</taxon>
        <taxon>Laurasiatheria</taxon>
        <taxon>Chiroptera</taxon>
        <taxon>Yinpterochiroptera</taxon>
        <taxon>Pteropodoidea</taxon>
        <taxon>Pteropodidae</taxon>
        <taxon>Rousettinae</taxon>
        <taxon>Rousettus</taxon>
    </lineage>
</organism>
<proteinExistence type="predicted"/>
<sequence length="77" mass="8686">MACGADGVSRTFLPLLSGEKKAGQLAFEVEALIDQALILEIFIIFHTHVIDVPYFTFCIFKKVCKDRVNICLSEFNF</sequence>